<sequence>MTTQGHDEYLLGPRASDKIRDRLLKMRPGPAIKAIQDERSSLNHSNSTTPLYSRMSAIYPLLDHHGKSRYEVHSSCMRALKVKLLQRLESAQMDNAKIDSALASMLPYIDVEGLQEIPLTILGRFPDKMTKEIVDKIGANDALFQMAPKEVKRRVWLSNPNKFRGDVIPIVKAYRSDPEIVRMAKEMSIDQPTKVIVQRRSHPSIKQLLDVVGGNAKLYSYIGTYLRSLFVQTNDAIYCTLRFDLLMAMHEADLDPKTPLKKIDPCHELVWNLDACNRTMSMDERRIENIRKFFDKVQRDDPIHGDVAMILNDPFTANMITSRLLVLLYETAQNGRVPATDPILTWTATMLNLGAHARRIVQNQKFRIPKVEANVSDKFMTTLSNCILDDTLGALKQDMEENVQYEEVEFSEENLVALDDSEVARMILCHYVLDKLSNLDIHALARTLPTIVTSLKRNSRYDYESHASDTFQMDTLHVAYQAFFHSFLGMLLRQAQLTKFLTARKWQNVIMNEVLLQASSFDSSVYEQTLDFLLEAFRLVASSGRGGPIGDAFLNLGRWLETLFLNRPIANIGQEKDASLRETYAKIVSDAAHLSGGRYKMRPTDIPNVLAYVQGTAAAAIPVLATARLNSSNNNNNNKNINCFNKMPTPNTVFSSLQPSTVFPVTSTSGVDMHLPSDQSASTVSYPDQLQQQHHYLHQHQYQSYQLHQGRGHSHAHCSSSPGPDPAVMEFISKIGQIIVKARTVSPTISFVQIPDSGTLSDTNTTSSGPSVIANNASASWFQQQNLEIVLQDMDLWRHNTPVHVNILHAADHVLLERWVISYTPASASISNPMTVDTARGARSPYIGHLSPKTKQLRATSASTATLKDTTDLVLLLQSLYSQIRSLPLQNCLTSFDDQTKLSKADLTYSVTSAHEDITQLRQDRTFYNNNNTQLSSGDAPITDPSEDALTAFASSLKSALPPEFVQAASLKVINFEASHAQWGCVRVTGMYDESVGGRVTSENFQDLAAIQKKRNRRSKGSLSSYASDPAAKIARQQHKEDISWTAISQPVKADTLPEHQRNLTTTARSTTSAKVVCIGFGGPVSCSASIVEENWPILSFNVHDPAEYNFHGEFQRGVIQKRFAGIVLTKTRRLYSRVH</sequence>
<dbReference type="OrthoDB" id="5548359at2759"/>
<name>A0A9P6IQH9_9FUNG</name>
<dbReference type="AlphaFoldDB" id="A0A9P6IQH9"/>
<dbReference type="Proteomes" id="UP000749646">
    <property type="component" value="Unassembled WGS sequence"/>
</dbReference>
<gene>
    <name evidence="1" type="primary">COBRA1</name>
    <name evidence="1" type="ORF">BGZ65_000746</name>
</gene>
<proteinExistence type="predicted"/>
<dbReference type="EMBL" id="JAAAHW010009387">
    <property type="protein sequence ID" value="KAF9941917.1"/>
    <property type="molecule type" value="Genomic_DNA"/>
</dbReference>
<dbReference type="PANTHER" id="PTHR13503:SF3">
    <property type="entry name" value="NEGATIVE ELONGATION FACTOR B"/>
    <property type="match status" value="1"/>
</dbReference>
<evidence type="ECO:0000313" key="1">
    <source>
        <dbReference type="EMBL" id="KAF9941917.1"/>
    </source>
</evidence>
<dbReference type="PANTHER" id="PTHR13503">
    <property type="entry name" value="NEGATIVE ELONGATION FACTOR COMPLEX MEMBER B"/>
    <property type="match status" value="1"/>
</dbReference>
<organism evidence="1 2">
    <name type="scientific">Modicella reniformis</name>
    <dbReference type="NCBI Taxonomy" id="1440133"/>
    <lineage>
        <taxon>Eukaryota</taxon>
        <taxon>Fungi</taxon>
        <taxon>Fungi incertae sedis</taxon>
        <taxon>Mucoromycota</taxon>
        <taxon>Mortierellomycotina</taxon>
        <taxon>Mortierellomycetes</taxon>
        <taxon>Mortierellales</taxon>
        <taxon>Mortierellaceae</taxon>
        <taxon>Modicella</taxon>
    </lineage>
</organism>
<accession>A0A9P6IQH9</accession>
<dbReference type="GO" id="GO:0034244">
    <property type="term" value="P:negative regulation of transcription elongation by RNA polymerase II"/>
    <property type="evidence" value="ECO:0007669"/>
    <property type="project" value="TreeGrafter"/>
</dbReference>
<dbReference type="InterPro" id="IPR010405">
    <property type="entry name" value="COBRA1"/>
</dbReference>
<dbReference type="Pfam" id="PF06209">
    <property type="entry name" value="COBRA1"/>
    <property type="match status" value="1"/>
</dbReference>
<comment type="caution">
    <text evidence="1">The sequence shown here is derived from an EMBL/GenBank/DDBJ whole genome shotgun (WGS) entry which is preliminary data.</text>
</comment>
<dbReference type="GO" id="GO:0032021">
    <property type="term" value="C:NELF complex"/>
    <property type="evidence" value="ECO:0007669"/>
    <property type="project" value="TreeGrafter"/>
</dbReference>
<dbReference type="InterPro" id="IPR036570">
    <property type="entry name" value="HORMA_dom_sf"/>
</dbReference>
<dbReference type="Gene3D" id="3.30.900.10">
    <property type="entry name" value="HORMA domain"/>
    <property type="match status" value="1"/>
</dbReference>
<keyword evidence="2" id="KW-1185">Reference proteome</keyword>
<protein>
    <submittedName>
        <fullName evidence="1">Cofactor of BRCA1</fullName>
    </submittedName>
</protein>
<evidence type="ECO:0000313" key="2">
    <source>
        <dbReference type="Proteomes" id="UP000749646"/>
    </source>
</evidence>
<reference evidence="1" key="1">
    <citation type="journal article" date="2020" name="Fungal Divers.">
        <title>Resolving the Mortierellaceae phylogeny through synthesis of multi-gene phylogenetics and phylogenomics.</title>
        <authorList>
            <person name="Vandepol N."/>
            <person name="Liber J."/>
            <person name="Desiro A."/>
            <person name="Na H."/>
            <person name="Kennedy M."/>
            <person name="Barry K."/>
            <person name="Grigoriev I.V."/>
            <person name="Miller A.N."/>
            <person name="O'Donnell K."/>
            <person name="Stajich J.E."/>
            <person name="Bonito G."/>
        </authorList>
    </citation>
    <scope>NUCLEOTIDE SEQUENCE</scope>
    <source>
        <strain evidence="1">MES-2147</strain>
    </source>
</reference>